<dbReference type="EMBL" id="JAUJQS010000025">
    <property type="protein sequence ID" value="MDN7568411.1"/>
    <property type="molecule type" value="Genomic_DNA"/>
</dbReference>
<gene>
    <name evidence="1" type="ORF">QZM56_28255</name>
</gene>
<dbReference type="AlphaFoldDB" id="A0AAP4VMV7"/>
<dbReference type="RefSeq" id="WP_137910110.1">
    <property type="nucleotide sequence ID" value="NZ_CADEUY010000002.1"/>
</dbReference>
<sequence>MASPRQDVLERHRTCRRTAIHRPFHARSLDNHFIPDATAEGEPARLHGIPPGLDENVTPEFSISKWDGFTNQGHMQMPDPSHFGNGAYTETLNACLVT</sequence>
<evidence type="ECO:0000313" key="1">
    <source>
        <dbReference type="EMBL" id="MDN7568411.1"/>
    </source>
</evidence>
<evidence type="ECO:0000313" key="2">
    <source>
        <dbReference type="Proteomes" id="UP001172109"/>
    </source>
</evidence>
<comment type="caution">
    <text evidence="1">The sequence shown here is derived from an EMBL/GenBank/DDBJ whole genome shotgun (WGS) entry which is preliminary data.</text>
</comment>
<organism evidence="1 2">
    <name type="scientific">Burkholderia contaminans</name>
    <dbReference type="NCBI Taxonomy" id="488447"/>
    <lineage>
        <taxon>Bacteria</taxon>
        <taxon>Pseudomonadati</taxon>
        <taxon>Pseudomonadota</taxon>
        <taxon>Betaproteobacteria</taxon>
        <taxon>Burkholderiales</taxon>
        <taxon>Burkholderiaceae</taxon>
        <taxon>Burkholderia</taxon>
        <taxon>Burkholderia cepacia complex</taxon>
    </lineage>
</organism>
<reference evidence="1" key="1">
    <citation type="submission" date="2023-07" db="EMBL/GenBank/DDBJ databases">
        <title>A collection of bacterial strains from the Burkholderia cepacia Research Laboratory and Repository.</title>
        <authorList>
            <person name="Lipuma J."/>
            <person name="Spilker T."/>
            <person name="Caverly L."/>
        </authorList>
    </citation>
    <scope>NUCLEOTIDE SEQUENCE</scope>
    <source>
        <strain evidence="1">AU44979</strain>
    </source>
</reference>
<accession>A0AAP4VMV7</accession>
<protein>
    <submittedName>
        <fullName evidence="1">Uncharacterized protein</fullName>
    </submittedName>
</protein>
<proteinExistence type="predicted"/>
<name>A0AAP4VMV7_9BURK</name>
<dbReference type="Proteomes" id="UP001172109">
    <property type="component" value="Unassembled WGS sequence"/>
</dbReference>